<name>A0ABY5WCS7_9ACTN</name>
<accession>A0ABY5WCS7</accession>
<keyword evidence="1" id="KW-0547">Nucleotide-binding</keyword>
<dbReference type="PRINTS" id="PR00038">
    <property type="entry name" value="HTHLUXR"/>
</dbReference>
<dbReference type="Pfam" id="PF00196">
    <property type="entry name" value="GerE"/>
    <property type="match status" value="1"/>
</dbReference>
<dbReference type="SUPFAM" id="SSF46894">
    <property type="entry name" value="C-terminal effector domain of the bipartite response regulators"/>
    <property type="match status" value="1"/>
</dbReference>
<dbReference type="CDD" id="cd06170">
    <property type="entry name" value="LuxR_C_like"/>
    <property type="match status" value="1"/>
</dbReference>
<protein>
    <submittedName>
        <fullName evidence="4">AAA family ATPase</fullName>
    </submittedName>
</protein>
<evidence type="ECO:0000313" key="4">
    <source>
        <dbReference type="EMBL" id="UWP87111.1"/>
    </source>
</evidence>
<reference evidence="4" key="2">
    <citation type="submission" date="2022-09" db="EMBL/GenBank/DDBJ databases">
        <title>Biosynthetic gene clusters of Dactylosporangioum fulvum.</title>
        <authorList>
            <person name="Caradec T."/>
        </authorList>
    </citation>
    <scope>NUCLEOTIDE SEQUENCE</scope>
    <source>
        <strain evidence="4">NRRL B-16292</strain>
    </source>
</reference>
<evidence type="ECO:0000259" key="3">
    <source>
        <dbReference type="PROSITE" id="PS50043"/>
    </source>
</evidence>
<dbReference type="InterPro" id="IPR027417">
    <property type="entry name" value="P-loop_NTPase"/>
</dbReference>
<keyword evidence="2" id="KW-0067">ATP-binding</keyword>
<dbReference type="RefSeq" id="WP_259866966.1">
    <property type="nucleotide sequence ID" value="NZ_CP073720.1"/>
</dbReference>
<proteinExistence type="predicted"/>
<keyword evidence="5" id="KW-1185">Reference proteome</keyword>
<dbReference type="InterPro" id="IPR041664">
    <property type="entry name" value="AAA_16"/>
</dbReference>
<gene>
    <name evidence="4" type="ORF">Dfulv_23870</name>
</gene>
<dbReference type="PROSITE" id="PS50043">
    <property type="entry name" value="HTH_LUXR_2"/>
    <property type="match status" value="1"/>
</dbReference>
<evidence type="ECO:0000256" key="2">
    <source>
        <dbReference type="ARBA" id="ARBA00022840"/>
    </source>
</evidence>
<dbReference type="EMBL" id="CP073720">
    <property type="protein sequence ID" value="UWP87111.1"/>
    <property type="molecule type" value="Genomic_DNA"/>
</dbReference>
<dbReference type="PANTHER" id="PTHR16305:SF35">
    <property type="entry name" value="TRANSCRIPTIONAL ACTIVATOR DOMAIN"/>
    <property type="match status" value="1"/>
</dbReference>
<reference evidence="4" key="1">
    <citation type="submission" date="2021-04" db="EMBL/GenBank/DDBJ databases">
        <authorList>
            <person name="Hartkoorn R.C."/>
            <person name="Beaudoing E."/>
            <person name="Hot D."/>
        </authorList>
    </citation>
    <scope>NUCLEOTIDE SEQUENCE</scope>
    <source>
        <strain evidence="4">NRRL B-16292</strain>
    </source>
</reference>
<dbReference type="PROSITE" id="PS00622">
    <property type="entry name" value="HTH_LUXR_1"/>
    <property type="match status" value="1"/>
</dbReference>
<evidence type="ECO:0000256" key="1">
    <source>
        <dbReference type="ARBA" id="ARBA00022741"/>
    </source>
</evidence>
<dbReference type="Pfam" id="PF13191">
    <property type="entry name" value="AAA_16"/>
    <property type="match status" value="1"/>
</dbReference>
<dbReference type="InterPro" id="IPR000792">
    <property type="entry name" value="Tscrpt_reg_LuxR_C"/>
</dbReference>
<dbReference type="PANTHER" id="PTHR16305">
    <property type="entry name" value="TESTICULAR SOLUBLE ADENYLYL CYCLASE"/>
    <property type="match status" value="1"/>
</dbReference>
<evidence type="ECO:0000313" key="5">
    <source>
        <dbReference type="Proteomes" id="UP001059617"/>
    </source>
</evidence>
<organism evidence="4 5">
    <name type="scientific">Dactylosporangium fulvum</name>
    <dbReference type="NCBI Taxonomy" id="53359"/>
    <lineage>
        <taxon>Bacteria</taxon>
        <taxon>Bacillati</taxon>
        <taxon>Actinomycetota</taxon>
        <taxon>Actinomycetes</taxon>
        <taxon>Micromonosporales</taxon>
        <taxon>Micromonosporaceae</taxon>
        <taxon>Dactylosporangium</taxon>
    </lineage>
</organism>
<dbReference type="InterPro" id="IPR016032">
    <property type="entry name" value="Sig_transdc_resp-reg_C-effctor"/>
</dbReference>
<dbReference type="Gene3D" id="3.40.50.300">
    <property type="entry name" value="P-loop containing nucleotide triphosphate hydrolases"/>
    <property type="match status" value="1"/>
</dbReference>
<dbReference type="SUPFAM" id="SSF52540">
    <property type="entry name" value="P-loop containing nucleoside triphosphate hydrolases"/>
    <property type="match status" value="1"/>
</dbReference>
<dbReference type="InterPro" id="IPR036388">
    <property type="entry name" value="WH-like_DNA-bd_sf"/>
</dbReference>
<dbReference type="Gene3D" id="1.10.10.10">
    <property type="entry name" value="Winged helix-like DNA-binding domain superfamily/Winged helix DNA-binding domain"/>
    <property type="match status" value="1"/>
</dbReference>
<feature type="domain" description="HTH luxR-type" evidence="3">
    <location>
        <begin position="851"/>
        <end position="916"/>
    </location>
</feature>
<dbReference type="SMART" id="SM00421">
    <property type="entry name" value="HTH_LUXR"/>
    <property type="match status" value="1"/>
</dbReference>
<sequence length="925" mass="99592">MTSTVPGSLVGRAGELELLDELLIEVRAERRGSSLLLRGEPGIGKTALLDATATKARDAGMRVLRVSGVEFESGIGYSTLHQLLHPLRAHADRLAPGHRAALHRLLGMGGTETDPLIVATAVLTLLEDVAAERPVLIVLDDVPWVDHDSAVVLGFVARRLAGAPILVLAAGRTCAESPFDQVRLPERQIGPLAEPAADALLERLHPDLAAAVRRRLITEAAGNPLALQELVGTLTDREHAGQDLLPDPPRLSRRLLDVYGAGIAGLPRRTRHLLLLAALESAAPLGTVRAAADGGVDDLEPAETAHLVRAGTVHDPLTFWHPLVRAALVQLSTPDERRAAHRALADALAGDPSRRVWHLAEAAAAPDEEVAMALQQTARAAQRCGSASAAVSALVRASELSPEPADRFRRLVEAASLASVTGPLGRATQLLAEARQVQDSPTGSVFTAAAVALGLIHAEGDIDTGHRLLAEALDRGADSTEASREWIDDTLSALLFVCEYGARRELWDLLDKTINRYEPDGVTPLRLCYDAITDPARPPYPVREGIIRTIEGLSCDAGSWHFTPLAYAALRVDALAPFRHAIRRMVDRERDGGAVSFVLSGLFMLGADSSYHGRWDEAEGLLREGLDLAVAHGYHLFEGQLLSHLAFLEAARGNVARCHALTDEITRWAAPRGVGLTQALVRQARTVAALGQGDFEEAYVQATLINPPGMPSPGIPARWMVMDLVEAAMRTGRADQARDHVAAAKREGIGRISPRTALITAGAAALAASDEEADALFQIALRSPESERWPFEQARIQLAYGEWLRRTRDTGRARLHLRAALETLDQLGAQPWAERARNELRATGVARAPQQPVARAQLTFQERQIATLAATGLTNKQIGERLFLSHRTVSAHLHRVFPKLGITSRAALTDALKTVTPDDRVNQPG</sequence>
<dbReference type="Proteomes" id="UP001059617">
    <property type="component" value="Chromosome"/>
</dbReference>